<dbReference type="AlphaFoldDB" id="E4Z1C8"/>
<sequence length="50" mass="5517">AISSKSQLLPIISSRPTEPGCSNRSGLMVSLSSSVRFWLWKFAASDNLQY</sequence>
<dbReference type="Proteomes" id="UP000011014">
    <property type="component" value="Unassembled WGS sequence"/>
</dbReference>
<protein>
    <submittedName>
        <fullName evidence="1">Uncharacterized protein</fullName>
    </submittedName>
</protein>
<proteinExistence type="predicted"/>
<dbReference type="EMBL" id="FN656474">
    <property type="protein sequence ID" value="CBY41506.1"/>
    <property type="molecule type" value="Genomic_DNA"/>
</dbReference>
<gene>
    <name evidence="1" type="ORF">GSOID_T00023582001</name>
</gene>
<feature type="non-terminal residue" evidence="1">
    <location>
        <position position="1"/>
    </location>
</feature>
<evidence type="ECO:0000313" key="1">
    <source>
        <dbReference type="EMBL" id="CBY41506.1"/>
    </source>
</evidence>
<reference evidence="1" key="1">
    <citation type="journal article" date="2010" name="Science">
        <title>Plasticity of animal genome architecture unmasked by rapid evolution of a pelagic tunicate.</title>
        <authorList>
            <person name="Denoeud F."/>
            <person name="Henriet S."/>
            <person name="Mungpakdee S."/>
            <person name="Aury J.M."/>
            <person name="Da Silva C."/>
            <person name="Brinkmann H."/>
            <person name="Mikhaleva J."/>
            <person name="Olsen L.C."/>
            <person name="Jubin C."/>
            <person name="Canestro C."/>
            <person name="Bouquet J.M."/>
            <person name="Danks G."/>
            <person name="Poulain J."/>
            <person name="Campsteijn C."/>
            <person name="Adamski M."/>
            <person name="Cross I."/>
            <person name="Yadetie F."/>
            <person name="Muffato M."/>
            <person name="Louis A."/>
            <person name="Butcher S."/>
            <person name="Tsagkogeorga G."/>
            <person name="Konrad A."/>
            <person name="Singh S."/>
            <person name="Jensen M.F."/>
            <person name="Cong E.H."/>
            <person name="Eikeseth-Otteraa H."/>
            <person name="Noel B."/>
            <person name="Anthouard V."/>
            <person name="Porcel B.M."/>
            <person name="Kachouri-Lafond R."/>
            <person name="Nishino A."/>
            <person name="Ugolini M."/>
            <person name="Chourrout P."/>
            <person name="Nishida H."/>
            <person name="Aasland R."/>
            <person name="Huzurbazar S."/>
            <person name="Westhof E."/>
            <person name="Delsuc F."/>
            <person name="Lehrach H."/>
            <person name="Reinhardt R."/>
            <person name="Weissenbach J."/>
            <person name="Roy S.W."/>
            <person name="Artiguenave F."/>
            <person name="Postlethwait J.H."/>
            <person name="Manak J.R."/>
            <person name="Thompson E.M."/>
            <person name="Jaillon O."/>
            <person name="Du Pasquier L."/>
            <person name="Boudinot P."/>
            <person name="Liberles D.A."/>
            <person name="Volff J.N."/>
            <person name="Philippe H."/>
            <person name="Lenhard B."/>
            <person name="Roest Crollius H."/>
            <person name="Wincker P."/>
            <person name="Chourrout D."/>
        </authorList>
    </citation>
    <scope>NUCLEOTIDE SEQUENCE [LARGE SCALE GENOMIC DNA]</scope>
</reference>
<accession>E4Z1C8</accession>
<name>E4Z1C8_OIKDI</name>
<organism evidence="1">
    <name type="scientific">Oikopleura dioica</name>
    <name type="common">Tunicate</name>
    <dbReference type="NCBI Taxonomy" id="34765"/>
    <lineage>
        <taxon>Eukaryota</taxon>
        <taxon>Metazoa</taxon>
        <taxon>Chordata</taxon>
        <taxon>Tunicata</taxon>
        <taxon>Appendicularia</taxon>
        <taxon>Copelata</taxon>
        <taxon>Oikopleuridae</taxon>
        <taxon>Oikopleura</taxon>
    </lineage>
</organism>